<comment type="function">
    <text evidence="8">3'-5' exoribonuclease that releases 5'-nucleoside monophosphates and is involved in maturation of structured RNAs.</text>
</comment>
<dbReference type="EMBL" id="AP022853">
    <property type="protein sequence ID" value="BCB27763.1"/>
    <property type="molecule type" value="Genomic_DNA"/>
</dbReference>
<comment type="similarity">
    <text evidence="8">Belongs to the RNR ribonuclease family. RNase R subfamily.</text>
</comment>
<dbReference type="NCBIfam" id="TIGR00358">
    <property type="entry name" value="3_prime_RNase"/>
    <property type="match status" value="1"/>
</dbReference>
<keyword evidence="6 8" id="KW-0269">Exonuclease</keyword>
<keyword evidence="3 8" id="KW-0963">Cytoplasm</keyword>
<dbReference type="InterPro" id="IPR013223">
    <property type="entry name" value="RNase_B_OB_dom"/>
</dbReference>
<dbReference type="InterPro" id="IPR050180">
    <property type="entry name" value="RNR_Ribonuclease"/>
</dbReference>
<dbReference type="Proteomes" id="UP000502260">
    <property type="component" value="Chromosome"/>
</dbReference>
<name>A0A6F8VD65_9PROT</name>
<sequence>MSNQNSKTAKKGGKHQDPHYERESKNYEKPLPSREFVLDILAEQGVPISDEKLINLLGLSDEDAEIFTRRLRAMERDGQIMRNRKNAICLVEKLDLIKGKVQGHPDGFGFLVPDDGGPDLFLSGKQMDKVLHGDHVMARQIGVDRRGRPEGSIVEVLEHVNTRLVGRLHVEHGILFVTAENKRISQEILIEPGSDMGAQPGQVVMVELVEQPSKHNRPIGRVAEVLGNYADPGMEIEIALRKHNLPNEFPEAVAEAARKLKPKVQKKDYEGREDVRDLPLVTIDSETARDFDDAVFCKPLGKGWKLLGKGGWKLYVAIADVSHYVKPGEPLDKEAIERGNSVYFPRRVIPMLPEELSNGLCSLNPHVERLCMVCEMDINSSGEVKKYRFYPAVMNSHKRFTYTIVAEMLADPKGKAAQEHEALLPHVQELEKLYKVLVKARAKRGAIDFETIETQMMFNAQGKIDRIVPVHRNDAHRLIEECMLAANVCASEFLKEHKHPALYRIHEGPTPEKLLNLREFLREFGLELGGGDDPHAKDYAKLLTRIKDRPDAQLLQTVMLRSLRQAVYSPDNVGHFGLAYENYTHFTSPIRRYPDLLVHRSIKAALHKEKYKPGKWDELGMHCSMTERRADEATRDVESWLKCFFMQDKVGEVFSGSISGVTGFGVFVALDDIYVEGLVHVTDLGDEYFHFDAAKHQMLGERSATRFRLGDRMQVKVARVDLETSRVDFSLVKEEKRPGAAPTKPRSSRSARTEAPKTRGAASTPTPKAAAAPRRKAKPKAGQE</sequence>
<keyword evidence="4 8" id="KW-0540">Nuclease</keyword>
<dbReference type="InterPro" id="IPR013668">
    <property type="entry name" value="RNase_R_HTH_12"/>
</dbReference>
<dbReference type="SUPFAM" id="SSF50249">
    <property type="entry name" value="Nucleic acid-binding proteins"/>
    <property type="match status" value="4"/>
</dbReference>
<dbReference type="InterPro" id="IPR040476">
    <property type="entry name" value="CSD2"/>
</dbReference>
<evidence type="ECO:0000256" key="6">
    <source>
        <dbReference type="ARBA" id="ARBA00022839"/>
    </source>
</evidence>
<dbReference type="InterPro" id="IPR022966">
    <property type="entry name" value="RNase_II/R_CS"/>
</dbReference>
<keyword evidence="5 8" id="KW-0378">Hydrolase</keyword>
<dbReference type="InterPro" id="IPR011805">
    <property type="entry name" value="RNase_R"/>
</dbReference>
<dbReference type="InterPro" id="IPR001900">
    <property type="entry name" value="RNase_II/R"/>
</dbReference>
<feature type="compositionally biased region" description="Basic residues" evidence="9">
    <location>
        <begin position="773"/>
        <end position="784"/>
    </location>
</feature>
<evidence type="ECO:0000256" key="8">
    <source>
        <dbReference type="HAMAP-Rule" id="MF_01895"/>
    </source>
</evidence>
<dbReference type="InterPro" id="IPR011129">
    <property type="entry name" value="CSD"/>
</dbReference>
<evidence type="ECO:0000256" key="9">
    <source>
        <dbReference type="SAM" id="MobiDB-lite"/>
    </source>
</evidence>
<organism evidence="11 12">
    <name type="scientific">Sulfurimicrobium lacus</name>
    <dbReference type="NCBI Taxonomy" id="2715678"/>
    <lineage>
        <taxon>Bacteria</taxon>
        <taxon>Pseudomonadati</taxon>
        <taxon>Pseudomonadota</taxon>
        <taxon>Betaproteobacteria</taxon>
        <taxon>Nitrosomonadales</taxon>
        <taxon>Sulfuricellaceae</taxon>
        <taxon>Sulfurimicrobium</taxon>
    </lineage>
</organism>
<protein>
    <recommendedName>
        <fullName evidence="8">Ribonuclease R</fullName>
        <shortName evidence="8">RNase R</shortName>
        <ecNumber evidence="8">3.1.13.1</ecNumber>
    </recommendedName>
</protein>
<dbReference type="GO" id="GO:0008859">
    <property type="term" value="F:exoribonuclease II activity"/>
    <property type="evidence" value="ECO:0007669"/>
    <property type="project" value="UniProtKB-UniRule"/>
</dbReference>
<dbReference type="EC" id="3.1.13.1" evidence="8"/>
<evidence type="ECO:0000256" key="5">
    <source>
        <dbReference type="ARBA" id="ARBA00022801"/>
    </source>
</evidence>
<dbReference type="HAMAP" id="MF_01895">
    <property type="entry name" value="RNase_R"/>
    <property type="match status" value="1"/>
</dbReference>
<evidence type="ECO:0000313" key="11">
    <source>
        <dbReference type="EMBL" id="BCB27763.1"/>
    </source>
</evidence>
<gene>
    <name evidence="8 11" type="primary">rnr</name>
    <name evidence="11" type="ORF">SKTS_26490</name>
</gene>
<dbReference type="KEGG" id="slac:SKTS_26490"/>
<dbReference type="InterPro" id="IPR012340">
    <property type="entry name" value="NA-bd_OB-fold"/>
</dbReference>
<dbReference type="Pfam" id="PF08461">
    <property type="entry name" value="WHD_RNase_R"/>
    <property type="match status" value="1"/>
</dbReference>
<dbReference type="Pfam" id="PF00773">
    <property type="entry name" value="RNB"/>
    <property type="match status" value="1"/>
</dbReference>
<proteinExistence type="inferred from homology"/>
<keyword evidence="7 8" id="KW-0694">RNA-binding</keyword>
<dbReference type="RefSeq" id="WP_173065994.1">
    <property type="nucleotide sequence ID" value="NZ_AP022853.1"/>
</dbReference>
<dbReference type="InterPro" id="IPR004476">
    <property type="entry name" value="RNase_II/RNase_R"/>
</dbReference>
<feature type="compositionally biased region" description="Low complexity" evidence="9">
    <location>
        <begin position="761"/>
        <end position="772"/>
    </location>
</feature>
<comment type="catalytic activity">
    <reaction evidence="1 8">
        <text>Exonucleolytic cleavage in the 3'- to 5'-direction to yield nucleoside 5'-phosphates.</text>
        <dbReference type="EC" id="3.1.13.1"/>
    </reaction>
</comment>
<dbReference type="PROSITE" id="PS01175">
    <property type="entry name" value="RIBONUCLEASE_II"/>
    <property type="match status" value="1"/>
</dbReference>
<dbReference type="Pfam" id="PF08206">
    <property type="entry name" value="OB_RNB"/>
    <property type="match status" value="1"/>
</dbReference>
<keyword evidence="12" id="KW-1185">Reference proteome</keyword>
<dbReference type="SMART" id="SM00357">
    <property type="entry name" value="CSP"/>
    <property type="match status" value="1"/>
</dbReference>
<dbReference type="InterPro" id="IPR003029">
    <property type="entry name" value="S1_domain"/>
</dbReference>
<feature type="region of interest" description="Disordered" evidence="9">
    <location>
        <begin position="733"/>
        <end position="784"/>
    </location>
</feature>
<evidence type="ECO:0000256" key="3">
    <source>
        <dbReference type="ARBA" id="ARBA00022490"/>
    </source>
</evidence>
<accession>A0A6F8VD65</accession>
<dbReference type="GO" id="GO:0005829">
    <property type="term" value="C:cytosol"/>
    <property type="evidence" value="ECO:0007669"/>
    <property type="project" value="TreeGrafter"/>
</dbReference>
<dbReference type="SMART" id="SM00955">
    <property type="entry name" value="RNB"/>
    <property type="match status" value="1"/>
</dbReference>
<dbReference type="AlphaFoldDB" id="A0A6F8VD65"/>
<dbReference type="PANTHER" id="PTHR23355">
    <property type="entry name" value="RIBONUCLEASE"/>
    <property type="match status" value="1"/>
</dbReference>
<dbReference type="GO" id="GO:0006402">
    <property type="term" value="P:mRNA catabolic process"/>
    <property type="evidence" value="ECO:0007669"/>
    <property type="project" value="TreeGrafter"/>
</dbReference>
<dbReference type="PANTHER" id="PTHR23355:SF9">
    <property type="entry name" value="DIS3-LIKE EXONUCLEASE 2"/>
    <property type="match status" value="1"/>
</dbReference>
<evidence type="ECO:0000256" key="4">
    <source>
        <dbReference type="ARBA" id="ARBA00022722"/>
    </source>
</evidence>
<feature type="region of interest" description="Disordered" evidence="9">
    <location>
        <begin position="1"/>
        <end position="28"/>
    </location>
</feature>
<dbReference type="GO" id="GO:0003723">
    <property type="term" value="F:RNA binding"/>
    <property type="evidence" value="ECO:0007669"/>
    <property type="project" value="UniProtKB-UniRule"/>
</dbReference>
<feature type="domain" description="S1 motif" evidence="10">
    <location>
        <begin position="651"/>
        <end position="732"/>
    </location>
</feature>
<evidence type="ECO:0000256" key="1">
    <source>
        <dbReference type="ARBA" id="ARBA00001849"/>
    </source>
</evidence>
<evidence type="ECO:0000259" key="10">
    <source>
        <dbReference type="PROSITE" id="PS50126"/>
    </source>
</evidence>
<dbReference type="NCBIfam" id="TIGR02063">
    <property type="entry name" value="RNase_R"/>
    <property type="match status" value="1"/>
</dbReference>
<comment type="subcellular location">
    <subcellularLocation>
        <location evidence="2 8">Cytoplasm</location>
    </subcellularLocation>
</comment>
<evidence type="ECO:0000256" key="7">
    <source>
        <dbReference type="ARBA" id="ARBA00022884"/>
    </source>
</evidence>
<evidence type="ECO:0000256" key="2">
    <source>
        <dbReference type="ARBA" id="ARBA00004496"/>
    </source>
</evidence>
<feature type="compositionally biased region" description="Basic and acidic residues" evidence="9">
    <location>
        <begin position="14"/>
        <end position="28"/>
    </location>
</feature>
<dbReference type="Pfam" id="PF17876">
    <property type="entry name" value="CSD2"/>
    <property type="match status" value="1"/>
</dbReference>
<dbReference type="CDD" id="cd04471">
    <property type="entry name" value="S1_RNase_R"/>
    <property type="match status" value="1"/>
</dbReference>
<dbReference type="Gene3D" id="2.40.50.140">
    <property type="entry name" value="Nucleic acid-binding proteins"/>
    <property type="match status" value="2"/>
</dbReference>
<evidence type="ECO:0000313" key="12">
    <source>
        <dbReference type="Proteomes" id="UP000502260"/>
    </source>
</evidence>
<dbReference type="PROSITE" id="PS50126">
    <property type="entry name" value="S1"/>
    <property type="match status" value="1"/>
</dbReference>
<dbReference type="Pfam" id="PF00575">
    <property type="entry name" value="S1"/>
    <property type="match status" value="1"/>
</dbReference>
<dbReference type="SMART" id="SM00316">
    <property type="entry name" value="S1"/>
    <property type="match status" value="2"/>
</dbReference>
<reference evidence="12" key="1">
    <citation type="submission" date="2020-03" db="EMBL/GenBank/DDBJ databases">
        <title>Complete genome sequence of sulfur-oxidizing bacterium skT11.</title>
        <authorList>
            <person name="Kanda M."/>
            <person name="Kojima H."/>
            <person name="Fukui M."/>
        </authorList>
    </citation>
    <scope>NUCLEOTIDE SEQUENCE [LARGE SCALE GENOMIC DNA]</scope>
    <source>
        <strain evidence="12">skT11</strain>
    </source>
</reference>